<dbReference type="RefSeq" id="WP_347920347.1">
    <property type="nucleotide sequence ID" value="NZ_JBDXMX010000003.1"/>
</dbReference>
<evidence type="ECO:0000313" key="3">
    <source>
        <dbReference type="EMBL" id="MEO9247685.1"/>
    </source>
</evidence>
<dbReference type="EMBL" id="JBDXMX010000003">
    <property type="protein sequence ID" value="MEO9247685.1"/>
    <property type="molecule type" value="Genomic_DNA"/>
</dbReference>
<keyword evidence="2" id="KW-0812">Transmembrane</keyword>
<keyword evidence="3" id="KW-0378">Hydrolase</keyword>
<keyword evidence="4" id="KW-1185">Reference proteome</keyword>
<feature type="region of interest" description="Disordered" evidence="1">
    <location>
        <begin position="51"/>
        <end position="97"/>
    </location>
</feature>
<keyword evidence="2" id="KW-1133">Transmembrane helix</keyword>
<evidence type="ECO:0000256" key="1">
    <source>
        <dbReference type="SAM" id="MobiDB-lite"/>
    </source>
</evidence>
<comment type="caution">
    <text evidence="3">The sequence shown here is derived from an EMBL/GenBank/DDBJ whole genome shotgun (WGS) entry which is preliminary data.</text>
</comment>
<dbReference type="EC" id="3.1.-.-" evidence="3"/>
<dbReference type="InterPro" id="IPR036514">
    <property type="entry name" value="SGNH_hydro_sf"/>
</dbReference>
<sequence>MRDKRGASLPKNTQGTSSKLQWTALIVLVLAIVALLVVLFSQQQDYRAEAESARDTTGSGLSQEAPASSGEASPSPSATESAEEAAPADPVDAATAAAQDVVNGSEDAVINVLGDSTSNTSSEWVYRWAEELGAEASVSVHTWNPEAGTWFPQTRDFGAGERTITIWNGSAIEGNPGFPLELNGMIEPEADLTILNYGHFGQPDVVASSLDELLGTLDAGGEDAAPVVLTAQNPALPTWIGYADTNRDAMRAAAEERGLPVIDVFAAFEEAGDWESLLVDEVNPNDDGQQLWADTVTEFFAA</sequence>
<dbReference type="GO" id="GO:0016787">
    <property type="term" value="F:hydrolase activity"/>
    <property type="evidence" value="ECO:0007669"/>
    <property type="project" value="UniProtKB-KW"/>
</dbReference>
<evidence type="ECO:0000256" key="2">
    <source>
        <dbReference type="SAM" id="Phobius"/>
    </source>
</evidence>
<protein>
    <submittedName>
        <fullName evidence="3">SGNH/GDSL hydrolase family protein</fullName>
        <ecNumber evidence="3">3.1.-.-</ecNumber>
    </submittedName>
</protein>
<reference evidence="3 4" key="1">
    <citation type="submission" date="2024-05" db="EMBL/GenBank/DDBJ databases">
        <authorList>
            <person name="Yi C."/>
        </authorList>
    </citation>
    <scope>NUCLEOTIDE SEQUENCE [LARGE SCALE GENOMIC DNA]</scope>
    <source>
        <strain evidence="3 4">XS13</strain>
    </source>
</reference>
<evidence type="ECO:0000313" key="4">
    <source>
        <dbReference type="Proteomes" id="UP001484097"/>
    </source>
</evidence>
<organism evidence="3 4">
    <name type="scientific">Citricoccus nitrophenolicus</name>
    <dbReference type="NCBI Taxonomy" id="863575"/>
    <lineage>
        <taxon>Bacteria</taxon>
        <taxon>Bacillati</taxon>
        <taxon>Actinomycetota</taxon>
        <taxon>Actinomycetes</taxon>
        <taxon>Micrococcales</taxon>
        <taxon>Micrococcaceae</taxon>
        <taxon>Citricoccus</taxon>
    </lineage>
</organism>
<feature type="transmembrane region" description="Helical" evidence="2">
    <location>
        <begin position="20"/>
        <end position="40"/>
    </location>
</feature>
<dbReference type="SUPFAM" id="SSF52266">
    <property type="entry name" value="SGNH hydrolase"/>
    <property type="match status" value="1"/>
</dbReference>
<keyword evidence="2" id="KW-0472">Membrane</keyword>
<accession>A0ABV0IHY5</accession>
<proteinExistence type="predicted"/>
<dbReference type="CDD" id="cd00229">
    <property type="entry name" value="SGNH_hydrolase"/>
    <property type="match status" value="1"/>
</dbReference>
<gene>
    <name evidence="3" type="ORF">ABDK96_08340</name>
</gene>
<feature type="compositionally biased region" description="Low complexity" evidence="1">
    <location>
        <begin position="64"/>
        <end position="97"/>
    </location>
</feature>
<name>A0ABV0IHY5_9MICC</name>
<dbReference type="Proteomes" id="UP001484097">
    <property type="component" value="Unassembled WGS sequence"/>
</dbReference>
<dbReference type="Gene3D" id="3.40.50.1110">
    <property type="entry name" value="SGNH hydrolase"/>
    <property type="match status" value="1"/>
</dbReference>